<dbReference type="HOGENOM" id="CLU_796723_0_0_11"/>
<evidence type="ECO:0008006" key="4">
    <source>
        <dbReference type="Google" id="ProtNLM"/>
    </source>
</evidence>
<feature type="region of interest" description="Disordered" evidence="1">
    <location>
        <begin position="174"/>
        <end position="206"/>
    </location>
</feature>
<accession>D3PWR5</accession>
<dbReference type="InterPro" id="IPR032724">
    <property type="entry name" value="SCP1.201-like"/>
</dbReference>
<evidence type="ECO:0000313" key="3">
    <source>
        <dbReference type="Proteomes" id="UP000000844"/>
    </source>
</evidence>
<keyword evidence="3" id="KW-1185">Reference proteome</keyword>
<proteinExistence type="predicted"/>
<dbReference type="OrthoDB" id="5194055at2"/>
<dbReference type="STRING" id="446470.Snas_3627"/>
<dbReference type="RefSeq" id="WP_013018858.1">
    <property type="nucleotide sequence ID" value="NC_013947.1"/>
</dbReference>
<gene>
    <name evidence="2" type="ordered locus">Snas_3627</name>
</gene>
<dbReference type="AlphaFoldDB" id="D3PWR5"/>
<dbReference type="Pfam" id="PF14428">
    <property type="entry name" value="DddA-like"/>
    <property type="match status" value="1"/>
</dbReference>
<organism evidence="2 3">
    <name type="scientific">Stackebrandtia nassauensis (strain DSM 44728 / CIP 108903 / NRRL B-16338 / NBRC 102104 / LLR-40K-21)</name>
    <dbReference type="NCBI Taxonomy" id="446470"/>
    <lineage>
        <taxon>Bacteria</taxon>
        <taxon>Bacillati</taxon>
        <taxon>Actinomycetota</taxon>
        <taxon>Actinomycetes</taxon>
        <taxon>Glycomycetales</taxon>
        <taxon>Glycomycetaceae</taxon>
        <taxon>Stackebrandtia</taxon>
    </lineage>
</organism>
<protein>
    <recommendedName>
        <fullName evidence="4">Nucleic acid/nucleotide deaminase of polymorphic system toxin</fullName>
    </recommendedName>
</protein>
<sequence>MSTALESARTTVVVTAERCEQAVVATETARSAADDMVRWSHGMGLAAPGEGLQQITDALNETTSCWMTARTAVLAAVSALDRVPQEPRRDNVLGHVDAAVEQLDQAHTAATAAVTKSGDAYALAVEVGSASVKAAVSEIAAVGPEATAAVDAAYRAVEEYRRQLLAVYGTASVTATEQETATDSPRPTTPPGPHARWRPDPPSAPHVAAIRRVGWPKKPQSDDDVRARGQLYHRDGTPWNASMLIASRRGPASQRTDLKEPWASDPGYTTGWHIEGNTAALMVKHQQRDAVLYINQAVCGAEEPQDPKRCHSNIVAMLSVGYALYVHSVQESGWLRRRVYKGTGEAIR</sequence>
<dbReference type="EMBL" id="CP001778">
    <property type="protein sequence ID" value="ADD43287.1"/>
    <property type="molecule type" value="Genomic_DNA"/>
</dbReference>
<dbReference type="Proteomes" id="UP000000844">
    <property type="component" value="Chromosome"/>
</dbReference>
<evidence type="ECO:0000313" key="2">
    <source>
        <dbReference type="EMBL" id="ADD43287.1"/>
    </source>
</evidence>
<name>D3PWR5_STANL</name>
<dbReference type="KEGG" id="sna:Snas_3627"/>
<evidence type="ECO:0000256" key="1">
    <source>
        <dbReference type="SAM" id="MobiDB-lite"/>
    </source>
</evidence>
<reference evidence="2 3" key="1">
    <citation type="journal article" date="2009" name="Stand. Genomic Sci.">
        <title>Complete genome sequence of Stackebrandtia nassauensis type strain (LLR-40K-21).</title>
        <authorList>
            <person name="Munk C."/>
            <person name="Lapidus A."/>
            <person name="Copeland A."/>
            <person name="Jando M."/>
            <person name="Mayilraj S."/>
            <person name="Glavina Del Rio T."/>
            <person name="Nolan M."/>
            <person name="Chen F."/>
            <person name="Lucas S."/>
            <person name="Tice H."/>
            <person name="Cheng J.F."/>
            <person name="Han C."/>
            <person name="Detter J.C."/>
            <person name="Bruce D."/>
            <person name="Goodwin L."/>
            <person name="Chain P."/>
            <person name="Pitluck S."/>
            <person name="Goker M."/>
            <person name="Ovchinikova G."/>
            <person name="Pati A."/>
            <person name="Ivanova N."/>
            <person name="Mavromatis K."/>
            <person name="Chen A."/>
            <person name="Palaniappan K."/>
            <person name="Land M."/>
            <person name="Hauser L."/>
            <person name="Chang Y.J."/>
            <person name="Jeffries C.D."/>
            <person name="Bristow J."/>
            <person name="Eisen J.A."/>
            <person name="Markowitz V."/>
            <person name="Hugenholtz P."/>
            <person name="Kyrpides N.C."/>
            <person name="Klenk H.P."/>
        </authorList>
    </citation>
    <scope>NUCLEOTIDE SEQUENCE [LARGE SCALE GENOMIC DNA]</scope>
    <source>
        <strain evidence="3">DSM 44728 / CIP 108903 / NRRL B-16338 / NBRC 102104 / LLR-40K-21</strain>
    </source>
</reference>
<feature type="compositionally biased region" description="Polar residues" evidence="1">
    <location>
        <begin position="174"/>
        <end position="186"/>
    </location>
</feature>